<dbReference type="RefSeq" id="WP_185665705.1">
    <property type="nucleotide sequence ID" value="NZ_JACLAW010000019.1"/>
</dbReference>
<dbReference type="InterPro" id="IPR043727">
    <property type="entry name" value="Lmo0937-like"/>
</dbReference>
<gene>
    <name evidence="2" type="ORF">H7F51_17960</name>
</gene>
<protein>
    <submittedName>
        <fullName evidence="2">Lmo0937 family membrane protein</fullName>
    </submittedName>
</protein>
<keyword evidence="1" id="KW-0812">Transmembrane</keyword>
<dbReference type="Pfam" id="PF18919">
    <property type="entry name" value="DUF5670"/>
    <property type="match status" value="1"/>
</dbReference>
<dbReference type="Proteomes" id="UP000566813">
    <property type="component" value="Unassembled WGS sequence"/>
</dbReference>
<accession>A0A7X1KN91</accession>
<keyword evidence="1" id="KW-1133">Transmembrane helix</keyword>
<sequence length="48" mass="5259">MLMTIALILFVLWLLGVVVFKVTGAVIHVVLIAAVVIGLVQLFRGRRV</sequence>
<proteinExistence type="predicted"/>
<dbReference type="AlphaFoldDB" id="A0A7X1KN91"/>
<comment type="caution">
    <text evidence="2">The sequence shown here is derived from an EMBL/GenBank/DDBJ whole genome shotgun (WGS) entry which is preliminary data.</text>
</comment>
<name>A0A7X1KN91_9SPHN</name>
<dbReference type="EMBL" id="JACLAW010000019">
    <property type="protein sequence ID" value="MBC2667407.1"/>
    <property type="molecule type" value="Genomic_DNA"/>
</dbReference>
<evidence type="ECO:0000256" key="1">
    <source>
        <dbReference type="SAM" id="Phobius"/>
    </source>
</evidence>
<feature type="transmembrane region" description="Helical" evidence="1">
    <location>
        <begin position="26"/>
        <end position="43"/>
    </location>
</feature>
<keyword evidence="3" id="KW-1185">Reference proteome</keyword>
<evidence type="ECO:0000313" key="2">
    <source>
        <dbReference type="EMBL" id="MBC2667407.1"/>
    </source>
</evidence>
<keyword evidence="1" id="KW-0472">Membrane</keyword>
<organism evidence="2 3">
    <name type="scientific">Novosphingobium flavum</name>
    <dbReference type="NCBI Taxonomy" id="1778672"/>
    <lineage>
        <taxon>Bacteria</taxon>
        <taxon>Pseudomonadati</taxon>
        <taxon>Pseudomonadota</taxon>
        <taxon>Alphaproteobacteria</taxon>
        <taxon>Sphingomonadales</taxon>
        <taxon>Sphingomonadaceae</taxon>
        <taxon>Novosphingobium</taxon>
    </lineage>
</organism>
<evidence type="ECO:0000313" key="3">
    <source>
        <dbReference type="Proteomes" id="UP000566813"/>
    </source>
</evidence>
<dbReference type="NCBIfam" id="NF033488">
    <property type="entry name" value="lmo0937_fam_TM"/>
    <property type="match status" value="1"/>
</dbReference>
<reference evidence="2 3" key="1">
    <citation type="submission" date="2020-08" db="EMBL/GenBank/DDBJ databases">
        <title>The genome sequence of type strain Novosphingobium flavum NBRC 111647.</title>
        <authorList>
            <person name="Liu Y."/>
        </authorList>
    </citation>
    <scope>NUCLEOTIDE SEQUENCE [LARGE SCALE GENOMIC DNA]</scope>
    <source>
        <strain evidence="2 3">NBRC 111647</strain>
    </source>
</reference>